<gene>
    <name evidence="2" type="ORF">A0H81_06634</name>
</gene>
<evidence type="ECO:0000256" key="1">
    <source>
        <dbReference type="SAM" id="MobiDB-lite"/>
    </source>
</evidence>
<protein>
    <submittedName>
        <fullName evidence="2">Uncharacterized protein</fullName>
    </submittedName>
</protein>
<comment type="caution">
    <text evidence="2">The sequence shown here is derived from an EMBL/GenBank/DDBJ whole genome shotgun (WGS) entry which is preliminary data.</text>
</comment>
<sequence>MTRRLALNLALIDTPGLFPTPRLALVLTPDRVPLLVGAVPAQFQDATTSALVVTLLLPATQAKRGPFSGPQEEKYTQETPSEPPPGLGP</sequence>
<name>A0A1C7M850_GRIFR</name>
<accession>A0A1C7M850</accession>
<reference evidence="2 3" key="1">
    <citation type="submission" date="2016-03" db="EMBL/GenBank/DDBJ databases">
        <title>Whole genome sequencing of Grifola frondosa 9006-11.</title>
        <authorList>
            <person name="Min B."/>
            <person name="Park H."/>
            <person name="Kim J.-G."/>
            <person name="Cho H."/>
            <person name="Oh Y.-L."/>
            <person name="Kong W.-S."/>
            <person name="Choi I.-G."/>
        </authorList>
    </citation>
    <scope>NUCLEOTIDE SEQUENCE [LARGE SCALE GENOMIC DNA]</scope>
    <source>
        <strain evidence="2 3">9006-11</strain>
    </source>
</reference>
<dbReference type="Proteomes" id="UP000092993">
    <property type="component" value="Unassembled WGS sequence"/>
</dbReference>
<proteinExistence type="predicted"/>
<dbReference type="EMBL" id="LUGG01000007">
    <property type="protein sequence ID" value="OBZ73018.1"/>
    <property type="molecule type" value="Genomic_DNA"/>
</dbReference>
<evidence type="ECO:0000313" key="2">
    <source>
        <dbReference type="EMBL" id="OBZ73018.1"/>
    </source>
</evidence>
<keyword evidence="3" id="KW-1185">Reference proteome</keyword>
<dbReference type="AlphaFoldDB" id="A0A1C7M850"/>
<feature type="region of interest" description="Disordered" evidence="1">
    <location>
        <begin position="62"/>
        <end position="89"/>
    </location>
</feature>
<organism evidence="2 3">
    <name type="scientific">Grifola frondosa</name>
    <name type="common">Maitake</name>
    <name type="synonym">Polyporus frondosus</name>
    <dbReference type="NCBI Taxonomy" id="5627"/>
    <lineage>
        <taxon>Eukaryota</taxon>
        <taxon>Fungi</taxon>
        <taxon>Dikarya</taxon>
        <taxon>Basidiomycota</taxon>
        <taxon>Agaricomycotina</taxon>
        <taxon>Agaricomycetes</taxon>
        <taxon>Polyporales</taxon>
        <taxon>Grifolaceae</taxon>
        <taxon>Grifola</taxon>
    </lineage>
</organism>
<evidence type="ECO:0000313" key="3">
    <source>
        <dbReference type="Proteomes" id="UP000092993"/>
    </source>
</evidence>